<comment type="similarity">
    <text evidence="2">Belongs to the cation diffusion facilitator (CDF) transporter (TC 2.A.4) family.</text>
</comment>
<dbReference type="Pfam" id="PF01545">
    <property type="entry name" value="Cation_efflux"/>
    <property type="match status" value="1"/>
</dbReference>
<reference evidence="10" key="1">
    <citation type="journal article" date="2019" name="Int. J. Syst. Evol. Microbiol.">
        <title>The Global Catalogue of Microorganisms (GCM) 10K type strain sequencing project: providing services to taxonomists for standard genome sequencing and annotation.</title>
        <authorList>
            <consortium name="The Broad Institute Genomics Platform"/>
            <consortium name="The Broad Institute Genome Sequencing Center for Infectious Disease"/>
            <person name="Wu L."/>
            <person name="Ma J."/>
        </authorList>
    </citation>
    <scope>NUCLEOTIDE SEQUENCE [LARGE SCALE GENOMIC DNA]</scope>
    <source>
        <strain evidence="10">JCM 17563</strain>
    </source>
</reference>
<evidence type="ECO:0000256" key="2">
    <source>
        <dbReference type="ARBA" id="ARBA00008114"/>
    </source>
</evidence>
<evidence type="ECO:0000256" key="7">
    <source>
        <dbReference type="SAM" id="Phobius"/>
    </source>
</evidence>
<evidence type="ECO:0000256" key="4">
    <source>
        <dbReference type="ARBA" id="ARBA00022692"/>
    </source>
</evidence>
<keyword evidence="6 7" id="KW-0472">Membrane</keyword>
<evidence type="ECO:0000256" key="5">
    <source>
        <dbReference type="ARBA" id="ARBA00022989"/>
    </source>
</evidence>
<gene>
    <name evidence="9" type="ORF">GCM10022280_22830</name>
</gene>
<keyword evidence="5 7" id="KW-1133">Transmembrane helix</keyword>
<dbReference type="EMBL" id="BAABBQ010000001">
    <property type="protein sequence ID" value="GAA4021681.1"/>
    <property type="molecule type" value="Genomic_DNA"/>
</dbReference>
<evidence type="ECO:0000259" key="8">
    <source>
        <dbReference type="Pfam" id="PF01545"/>
    </source>
</evidence>
<evidence type="ECO:0000256" key="1">
    <source>
        <dbReference type="ARBA" id="ARBA00004141"/>
    </source>
</evidence>
<sequence>MTGIPRPILADFARARRLEWWTLFWVSSVVVVMFFATGSSQAMRTAWFEDILSLVPSIVFLVAARLEVRGPTRAFPFGFHRVQSLAFLISATALSAVGVFLLFESAMTLIKQEHVTIPPVTILGQTVWLGWLMIAALVYSIIPPVILGRMKEPVAERLQDKVLHTDALMQKADWMTGLAGIGGILGLGLGYWWADAVASAVISASIIKDGVGALRSSTAELIDGAPRKLDSDEIAEEVEVLREALKARYPGAEVRTRETGRYILAQVGGVDPDAQVDLADIWPGNPERSWRLAQLSFVPRGACEEL</sequence>
<dbReference type="PANTHER" id="PTHR43840:SF15">
    <property type="entry name" value="MITOCHONDRIAL METAL TRANSPORTER 1-RELATED"/>
    <property type="match status" value="1"/>
</dbReference>
<evidence type="ECO:0000313" key="10">
    <source>
        <dbReference type="Proteomes" id="UP001500235"/>
    </source>
</evidence>
<comment type="caution">
    <text evidence="9">The sequence shown here is derived from an EMBL/GenBank/DDBJ whole genome shotgun (WGS) entry which is preliminary data.</text>
</comment>
<protein>
    <recommendedName>
        <fullName evidence="8">Cation efflux protein transmembrane domain-containing protein</fullName>
    </recommendedName>
</protein>
<feature type="transmembrane region" description="Helical" evidence="7">
    <location>
        <begin position="20"/>
        <end position="40"/>
    </location>
</feature>
<organism evidence="9 10">
    <name type="scientific">Sphingomonas swuensis</name>
    <dbReference type="NCBI Taxonomy" id="977800"/>
    <lineage>
        <taxon>Bacteria</taxon>
        <taxon>Pseudomonadati</taxon>
        <taxon>Pseudomonadota</taxon>
        <taxon>Alphaproteobacteria</taxon>
        <taxon>Sphingomonadales</taxon>
        <taxon>Sphingomonadaceae</taxon>
        <taxon>Sphingomonas</taxon>
    </lineage>
</organism>
<dbReference type="PANTHER" id="PTHR43840">
    <property type="entry name" value="MITOCHONDRIAL METAL TRANSPORTER 1-RELATED"/>
    <property type="match status" value="1"/>
</dbReference>
<dbReference type="SUPFAM" id="SSF161111">
    <property type="entry name" value="Cation efflux protein transmembrane domain-like"/>
    <property type="match status" value="1"/>
</dbReference>
<feature type="transmembrane region" description="Helical" evidence="7">
    <location>
        <begin position="46"/>
        <end position="64"/>
    </location>
</feature>
<dbReference type="Gene3D" id="1.20.1510.10">
    <property type="entry name" value="Cation efflux protein transmembrane domain"/>
    <property type="match status" value="1"/>
</dbReference>
<keyword evidence="4 7" id="KW-0812">Transmembrane</keyword>
<feature type="transmembrane region" description="Helical" evidence="7">
    <location>
        <begin position="174"/>
        <end position="194"/>
    </location>
</feature>
<dbReference type="InterPro" id="IPR002524">
    <property type="entry name" value="Cation_efflux"/>
</dbReference>
<keyword evidence="10" id="KW-1185">Reference proteome</keyword>
<dbReference type="InterPro" id="IPR027469">
    <property type="entry name" value="Cation_efflux_TMD_sf"/>
</dbReference>
<dbReference type="NCBIfam" id="TIGR01297">
    <property type="entry name" value="CDF"/>
    <property type="match status" value="1"/>
</dbReference>
<dbReference type="RefSeq" id="WP_344707513.1">
    <property type="nucleotide sequence ID" value="NZ_BAABBQ010000001.1"/>
</dbReference>
<dbReference type="InterPro" id="IPR050291">
    <property type="entry name" value="CDF_Transporter"/>
</dbReference>
<feature type="transmembrane region" description="Helical" evidence="7">
    <location>
        <begin position="128"/>
        <end position="147"/>
    </location>
</feature>
<comment type="subcellular location">
    <subcellularLocation>
        <location evidence="1">Membrane</location>
        <topology evidence="1">Multi-pass membrane protein</topology>
    </subcellularLocation>
</comment>
<name>A0ABP7T6A5_9SPHN</name>
<evidence type="ECO:0000256" key="3">
    <source>
        <dbReference type="ARBA" id="ARBA00022448"/>
    </source>
</evidence>
<accession>A0ABP7T6A5</accession>
<evidence type="ECO:0000256" key="6">
    <source>
        <dbReference type="ARBA" id="ARBA00023136"/>
    </source>
</evidence>
<feature type="domain" description="Cation efflux protein transmembrane" evidence="8">
    <location>
        <begin position="32"/>
        <end position="222"/>
    </location>
</feature>
<keyword evidence="3" id="KW-0813">Transport</keyword>
<feature type="transmembrane region" description="Helical" evidence="7">
    <location>
        <begin position="85"/>
        <end position="103"/>
    </location>
</feature>
<dbReference type="InterPro" id="IPR058533">
    <property type="entry name" value="Cation_efflux_TM"/>
</dbReference>
<dbReference type="Proteomes" id="UP001500235">
    <property type="component" value="Unassembled WGS sequence"/>
</dbReference>
<evidence type="ECO:0000313" key="9">
    <source>
        <dbReference type="EMBL" id="GAA4021681.1"/>
    </source>
</evidence>
<proteinExistence type="inferred from homology"/>